<gene>
    <name evidence="2" type="ORF">CR513_20303</name>
</gene>
<reference evidence="2" key="1">
    <citation type="submission" date="2018-05" db="EMBL/GenBank/DDBJ databases">
        <title>Draft genome of Mucuna pruriens seed.</title>
        <authorList>
            <person name="Nnadi N.E."/>
            <person name="Vos R."/>
            <person name="Hasami M.H."/>
            <person name="Devisetty U.K."/>
            <person name="Aguiy J.C."/>
        </authorList>
    </citation>
    <scope>NUCLEOTIDE SEQUENCE [LARGE SCALE GENOMIC DNA]</scope>
    <source>
        <strain evidence="2">JCA_2017</strain>
    </source>
</reference>
<dbReference type="Proteomes" id="UP000257109">
    <property type="component" value="Unassembled WGS sequence"/>
</dbReference>
<evidence type="ECO:0000313" key="3">
    <source>
        <dbReference type="Proteomes" id="UP000257109"/>
    </source>
</evidence>
<feature type="non-terminal residue" evidence="2">
    <location>
        <position position="1"/>
    </location>
</feature>
<dbReference type="EMBL" id="QJKJ01003761">
    <property type="protein sequence ID" value="RDX96973.1"/>
    <property type="molecule type" value="Genomic_DNA"/>
</dbReference>
<evidence type="ECO:0000256" key="1">
    <source>
        <dbReference type="SAM" id="MobiDB-lite"/>
    </source>
</evidence>
<dbReference type="AlphaFoldDB" id="A0A371H2V5"/>
<name>A0A371H2V5_MUCPR</name>
<accession>A0A371H2V5</accession>
<sequence>MIRLSCIWKTKEKSKQKMPTRGGRNSSLKKETWYKADSVGPTLWPATKQNRLSSRIRSVSTLEGRFRQKQDPSTCEIIEHEGVRKVVGIVISVYRYMKWIQGKDVISFPQRPPMVAVVFHQRWSSTKGLNYQSVPDS</sequence>
<organism evidence="2 3">
    <name type="scientific">Mucuna pruriens</name>
    <name type="common">Velvet bean</name>
    <name type="synonym">Dolichos pruriens</name>
    <dbReference type="NCBI Taxonomy" id="157652"/>
    <lineage>
        <taxon>Eukaryota</taxon>
        <taxon>Viridiplantae</taxon>
        <taxon>Streptophyta</taxon>
        <taxon>Embryophyta</taxon>
        <taxon>Tracheophyta</taxon>
        <taxon>Spermatophyta</taxon>
        <taxon>Magnoliopsida</taxon>
        <taxon>eudicotyledons</taxon>
        <taxon>Gunneridae</taxon>
        <taxon>Pentapetalae</taxon>
        <taxon>rosids</taxon>
        <taxon>fabids</taxon>
        <taxon>Fabales</taxon>
        <taxon>Fabaceae</taxon>
        <taxon>Papilionoideae</taxon>
        <taxon>50 kb inversion clade</taxon>
        <taxon>NPAAA clade</taxon>
        <taxon>indigoferoid/millettioid clade</taxon>
        <taxon>Phaseoleae</taxon>
        <taxon>Mucuna</taxon>
    </lineage>
</organism>
<comment type="caution">
    <text evidence="2">The sequence shown here is derived from an EMBL/GenBank/DDBJ whole genome shotgun (WGS) entry which is preliminary data.</text>
</comment>
<feature type="region of interest" description="Disordered" evidence="1">
    <location>
        <begin position="10"/>
        <end position="29"/>
    </location>
</feature>
<proteinExistence type="predicted"/>
<evidence type="ECO:0000313" key="2">
    <source>
        <dbReference type="EMBL" id="RDX96973.1"/>
    </source>
</evidence>
<protein>
    <submittedName>
        <fullName evidence="2">Uncharacterized protein</fullName>
    </submittedName>
</protein>
<keyword evidence="3" id="KW-1185">Reference proteome</keyword>